<dbReference type="PANTHER" id="PTHR45797:SF1">
    <property type="entry name" value="HELICASE ARIP4"/>
    <property type="match status" value="1"/>
</dbReference>
<evidence type="ECO:0000313" key="12">
    <source>
        <dbReference type="Proteomes" id="UP000094527"/>
    </source>
</evidence>
<dbReference type="Gene3D" id="3.40.50.10810">
    <property type="entry name" value="Tandem AAA-ATPase domain"/>
    <property type="match status" value="2"/>
</dbReference>
<dbReference type="GO" id="GO:0004386">
    <property type="term" value="F:helicase activity"/>
    <property type="evidence" value="ECO:0007669"/>
    <property type="project" value="UniProtKB-KW"/>
</dbReference>
<evidence type="ECO:0000259" key="10">
    <source>
        <dbReference type="PROSITE" id="PS51192"/>
    </source>
</evidence>
<dbReference type="InterPro" id="IPR044574">
    <property type="entry name" value="ARIP4-like"/>
</dbReference>
<feature type="coiled-coil region" evidence="8">
    <location>
        <begin position="141"/>
        <end position="168"/>
    </location>
</feature>
<keyword evidence="5" id="KW-0067">ATP-binding</keyword>
<proteinExistence type="inferred from homology"/>
<feature type="region of interest" description="Disordered" evidence="9">
    <location>
        <begin position="1"/>
        <end position="125"/>
    </location>
</feature>
<evidence type="ECO:0000256" key="9">
    <source>
        <dbReference type="SAM" id="MobiDB-lite"/>
    </source>
</evidence>
<dbReference type="SUPFAM" id="SSF52540">
    <property type="entry name" value="P-loop containing nucleoside triphosphate hydrolases"/>
    <property type="match status" value="2"/>
</dbReference>
<comment type="similarity">
    <text evidence="2">Belongs to the SNF2/RAD54 helicase family.</text>
</comment>
<protein>
    <submittedName>
        <fullName evidence="11">Helicase ARIP4</fullName>
    </submittedName>
</protein>
<dbReference type="GO" id="GO:0005634">
    <property type="term" value="C:nucleus"/>
    <property type="evidence" value="ECO:0007669"/>
    <property type="project" value="UniProtKB-SubCell"/>
</dbReference>
<dbReference type="OrthoDB" id="2020972at2759"/>
<evidence type="ECO:0000256" key="2">
    <source>
        <dbReference type="ARBA" id="ARBA00007025"/>
    </source>
</evidence>
<keyword evidence="8" id="KW-0175">Coiled coil</keyword>
<evidence type="ECO:0000256" key="4">
    <source>
        <dbReference type="ARBA" id="ARBA00022806"/>
    </source>
</evidence>
<dbReference type="GO" id="GO:0003677">
    <property type="term" value="F:DNA binding"/>
    <property type="evidence" value="ECO:0007669"/>
    <property type="project" value="UniProtKB-KW"/>
</dbReference>
<evidence type="ECO:0000256" key="3">
    <source>
        <dbReference type="ARBA" id="ARBA00022741"/>
    </source>
</evidence>
<organism evidence="11 12">
    <name type="scientific">Orchesella cincta</name>
    <name type="common">Springtail</name>
    <name type="synonym">Podura cincta</name>
    <dbReference type="NCBI Taxonomy" id="48709"/>
    <lineage>
        <taxon>Eukaryota</taxon>
        <taxon>Metazoa</taxon>
        <taxon>Ecdysozoa</taxon>
        <taxon>Arthropoda</taxon>
        <taxon>Hexapoda</taxon>
        <taxon>Collembola</taxon>
        <taxon>Entomobryomorpha</taxon>
        <taxon>Entomobryoidea</taxon>
        <taxon>Orchesellidae</taxon>
        <taxon>Orchesellinae</taxon>
        <taxon>Orchesella</taxon>
    </lineage>
</organism>
<keyword evidence="3" id="KW-0547">Nucleotide-binding</keyword>
<comment type="subcellular location">
    <subcellularLocation>
        <location evidence="1">Nucleus</location>
    </subcellularLocation>
</comment>
<keyword evidence="7" id="KW-0539">Nucleus</keyword>
<dbReference type="Pfam" id="PF00176">
    <property type="entry name" value="SNF2-rel_dom"/>
    <property type="match status" value="2"/>
</dbReference>
<feature type="compositionally biased region" description="Basic and acidic residues" evidence="9">
    <location>
        <begin position="87"/>
        <end position="103"/>
    </location>
</feature>
<name>A0A1D2MP87_ORCCI</name>
<evidence type="ECO:0000256" key="1">
    <source>
        <dbReference type="ARBA" id="ARBA00004123"/>
    </source>
</evidence>
<dbReference type="InterPro" id="IPR038718">
    <property type="entry name" value="SNF2-like_sf"/>
</dbReference>
<dbReference type="PANTHER" id="PTHR45797">
    <property type="entry name" value="RAD54-LIKE"/>
    <property type="match status" value="1"/>
</dbReference>
<evidence type="ECO:0000256" key="7">
    <source>
        <dbReference type="ARBA" id="ARBA00023242"/>
    </source>
</evidence>
<gene>
    <name evidence="11" type="ORF">Ocin01_11786</name>
</gene>
<accession>A0A1D2MP87</accession>
<dbReference type="InterPro" id="IPR014001">
    <property type="entry name" value="Helicase_ATP-bd"/>
</dbReference>
<feature type="compositionally biased region" description="Basic residues" evidence="9">
    <location>
        <begin position="105"/>
        <end position="116"/>
    </location>
</feature>
<dbReference type="GO" id="GO:0005524">
    <property type="term" value="F:ATP binding"/>
    <property type="evidence" value="ECO:0007669"/>
    <property type="project" value="UniProtKB-KW"/>
</dbReference>
<keyword evidence="6" id="KW-0238">DNA-binding</keyword>
<comment type="caution">
    <text evidence="11">The sequence shown here is derived from an EMBL/GenBank/DDBJ whole genome shotgun (WGS) entry which is preliminary data.</text>
</comment>
<sequence>MSESVVERLPIPNESDHSPPKNPTDEDFDPVQAILDAGKRCREEEQRRSETGTNQPNNKAIQEKKESDNLSPGESEDDEDSDTIEEPSDKYGSKRPDGSEVKVVKSSKKTGKKKNKSSSLRRNIKDILKHDQLDDLTIAARKEEEERRQRMNLKLQQLQQQQLKFLQEQQTYLLRESLLSASGYNQLNPPSHSVTELKKLIRKRHKTVSLDASGKPISNQEDEECILLSSDDDCDNLPKPVGSVPLLPSSCVPSQISAFSDEENSEHDRNRLSSKDSRLYVGAINDDRIVQGGSAGAESDDDCVIVSPEPEGDEEIEEKDECSQDLLNVPDQFGRVLVNVGHPDGDTDLFLAPQIAKIIKPHQIGGVRFLYDNVVESKDRYNESSGFGCILAHAMGLGKTLQTVAFCDVLLRTVGKTVLIIVPINTIQNWLNEFNRYLPSKDISCSNSSVYVKRRSGKNKVKRSDCVQNGSGSPEKPSQQTTDDVSSTPDLSLNLGLYPNLFNLHENQVAPSSSNTLNNPPEIPIPLEASEPEPTTSCDPALETNVHYRHFDVYLLNETVKSLQARERIITTWTSKGGVLLLGYEMYRMLALKRLKKSSRKVLSLDHEERLAEAESLSRIYDCLVEPGPDCVICDEGHRIKNSGAGISQALKAIKTKRRVVLTGYPLQNNLMEYW</sequence>
<feature type="compositionally biased region" description="Acidic residues" evidence="9">
    <location>
        <begin position="74"/>
        <end position="86"/>
    </location>
</feature>
<dbReference type="InterPro" id="IPR000330">
    <property type="entry name" value="SNF2_N"/>
</dbReference>
<evidence type="ECO:0000256" key="8">
    <source>
        <dbReference type="SAM" id="Coils"/>
    </source>
</evidence>
<feature type="region of interest" description="Disordered" evidence="9">
    <location>
        <begin position="461"/>
        <end position="489"/>
    </location>
</feature>
<keyword evidence="4 11" id="KW-0347">Helicase</keyword>
<dbReference type="Proteomes" id="UP000094527">
    <property type="component" value="Unassembled WGS sequence"/>
</dbReference>
<evidence type="ECO:0000256" key="6">
    <source>
        <dbReference type="ARBA" id="ARBA00023125"/>
    </source>
</evidence>
<dbReference type="InterPro" id="IPR027417">
    <property type="entry name" value="P-loop_NTPase"/>
</dbReference>
<dbReference type="AlphaFoldDB" id="A0A1D2MP87"/>
<feature type="compositionally biased region" description="Polar residues" evidence="9">
    <location>
        <begin position="51"/>
        <end position="60"/>
    </location>
</feature>
<dbReference type="SMART" id="SM00487">
    <property type="entry name" value="DEXDc"/>
    <property type="match status" value="1"/>
</dbReference>
<dbReference type="PROSITE" id="PS51192">
    <property type="entry name" value="HELICASE_ATP_BIND_1"/>
    <property type="match status" value="1"/>
</dbReference>
<keyword evidence="4 11" id="KW-0378">Hydrolase</keyword>
<dbReference type="GO" id="GO:0016887">
    <property type="term" value="F:ATP hydrolysis activity"/>
    <property type="evidence" value="ECO:0007669"/>
    <property type="project" value="InterPro"/>
</dbReference>
<feature type="compositionally biased region" description="Polar residues" evidence="9">
    <location>
        <begin position="466"/>
        <end position="489"/>
    </location>
</feature>
<evidence type="ECO:0000256" key="5">
    <source>
        <dbReference type="ARBA" id="ARBA00022840"/>
    </source>
</evidence>
<feature type="compositionally biased region" description="Basic and acidic residues" evidence="9">
    <location>
        <begin position="37"/>
        <end position="50"/>
    </location>
</feature>
<feature type="domain" description="Helicase ATP-binding" evidence="10">
    <location>
        <begin position="380"/>
        <end position="675"/>
    </location>
</feature>
<dbReference type="STRING" id="48709.A0A1D2MP87"/>
<evidence type="ECO:0000313" key="11">
    <source>
        <dbReference type="EMBL" id="ODM94889.1"/>
    </source>
</evidence>
<dbReference type="EMBL" id="LJIJ01000735">
    <property type="protein sequence ID" value="ODM94889.1"/>
    <property type="molecule type" value="Genomic_DNA"/>
</dbReference>
<keyword evidence="12" id="KW-1185">Reference proteome</keyword>
<reference evidence="11 12" key="1">
    <citation type="journal article" date="2016" name="Genome Biol. Evol.">
        <title>Gene Family Evolution Reflects Adaptation to Soil Environmental Stressors in the Genome of the Collembolan Orchesella cincta.</title>
        <authorList>
            <person name="Faddeeva-Vakhrusheva A."/>
            <person name="Derks M.F."/>
            <person name="Anvar S.Y."/>
            <person name="Agamennone V."/>
            <person name="Suring W."/>
            <person name="Smit S."/>
            <person name="van Straalen N.M."/>
            <person name="Roelofs D."/>
        </authorList>
    </citation>
    <scope>NUCLEOTIDE SEQUENCE [LARGE SCALE GENOMIC DNA]</scope>
    <source>
        <tissue evidence="11">Mixed pool</tissue>
    </source>
</reference>